<proteinExistence type="predicted"/>
<sequence length="157" mass="18171">MTGRQRMVRHLSKRMLRHYGHVLRVPRPPTRVMPLAPPDVAVAFLDFALHVISQQQRGLQVPEDEPWKHSETYIRWFYCVSHPLIVNPVIRSMRGRLEHAMQIPEVVSNPLFFSNLEGLRTDYSVFDDQQGMKEQRQQLLPLPLPVWSAACIAEAPA</sequence>
<evidence type="ECO:0000313" key="2">
    <source>
        <dbReference type="EnsemblPlants" id="AES86383"/>
    </source>
</evidence>
<evidence type="ECO:0000313" key="3">
    <source>
        <dbReference type="Proteomes" id="UP000002051"/>
    </source>
</evidence>
<name>G7JD69_MEDTR</name>
<dbReference type="EMBL" id="CM001220">
    <property type="protein sequence ID" value="AES86383.1"/>
    <property type="molecule type" value="Genomic_DNA"/>
</dbReference>
<reference evidence="1 3" key="1">
    <citation type="journal article" date="2011" name="Nature">
        <title>The Medicago genome provides insight into the evolution of rhizobial symbioses.</title>
        <authorList>
            <person name="Young N.D."/>
            <person name="Debelle F."/>
            <person name="Oldroyd G.E."/>
            <person name="Geurts R."/>
            <person name="Cannon S.B."/>
            <person name="Udvardi M.K."/>
            <person name="Benedito V.A."/>
            <person name="Mayer K.F."/>
            <person name="Gouzy J."/>
            <person name="Schoof H."/>
            <person name="Van de Peer Y."/>
            <person name="Proost S."/>
            <person name="Cook D.R."/>
            <person name="Meyers B.C."/>
            <person name="Spannagl M."/>
            <person name="Cheung F."/>
            <person name="De Mita S."/>
            <person name="Krishnakumar V."/>
            <person name="Gundlach H."/>
            <person name="Zhou S."/>
            <person name="Mudge J."/>
            <person name="Bharti A.K."/>
            <person name="Murray J.D."/>
            <person name="Naoumkina M.A."/>
            <person name="Rosen B."/>
            <person name="Silverstein K.A."/>
            <person name="Tang H."/>
            <person name="Rombauts S."/>
            <person name="Zhao P.X."/>
            <person name="Zhou P."/>
            <person name="Barbe V."/>
            <person name="Bardou P."/>
            <person name="Bechner M."/>
            <person name="Bellec A."/>
            <person name="Berger A."/>
            <person name="Berges H."/>
            <person name="Bidwell S."/>
            <person name="Bisseling T."/>
            <person name="Choisne N."/>
            <person name="Couloux A."/>
            <person name="Denny R."/>
            <person name="Deshpande S."/>
            <person name="Dai X."/>
            <person name="Doyle J.J."/>
            <person name="Dudez A.M."/>
            <person name="Farmer A.D."/>
            <person name="Fouteau S."/>
            <person name="Franken C."/>
            <person name="Gibelin C."/>
            <person name="Gish J."/>
            <person name="Goldstein S."/>
            <person name="Gonzalez A.J."/>
            <person name="Green P.J."/>
            <person name="Hallab A."/>
            <person name="Hartog M."/>
            <person name="Hua A."/>
            <person name="Humphray S.J."/>
            <person name="Jeong D.H."/>
            <person name="Jing Y."/>
            <person name="Jocker A."/>
            <person name="Kenton S.M."/>
            <person name="Kim D.J."/>
            <person name="Klee K."/>
            <person name="Lai H."/>
            <person name="Lang C."/>
            <person name="Lin S."/>
            <person name="Macmil S.L."/>
            <person name="Magdelenat G."/>
            <person name="Matthews L."/>
            <person name="McCorrison J."/>
            <person name="Monaghan E.L."/>
            <person name="Mun J.H."/>
            <person name="Najar F.Z."/>
            <person name="Nicholson C."/>
            <person name="Noirot C."/>
            <person name="O'Bleness M."/>
            <person name="Paule C.R."/>
            <person name="Poulain J."/>
            <person name="Prion F."/>
            <person name="Qin B."/>
            <person name="Qu C."/>
            <person name="Retzel E.F."/>
            <person name="Riddle C."/>
            <person name="Sallet E."/>
            <person name="Samain S."/>
            <person name="Samson N."/>
            <person name="Sanders I."/>
            <person name="Saurat O."/>
            <person name="Scarpelli C."/>
            <person name="Schiex T."/>
            <person name="Segurens B."/>
            <person name="Severin A.J."/>
            <person name="Sherrier D.J."/>
            <person name="Shi R."/>
            <person name="Sims S."/>
            <person name="Singer S.R."/>
            <person name="Sinharoy S."/>
            <person name="Sterck L."/>
            <person name="Viollet A."/>
            <person name="Wang B.B."/>
            <person name="Wang K."/>
            <person name="Wang M."/>
            <person name="Wang X."/>
            <person name="Warfsmann J."/>
            <person name="Weissenbach J."/>
            <person name="White D.D."/>
            <person name="White J.D."/>
            <person name="Wiley G.B."/>
            <person name="Wincker P."/>
            <person name="Xing Y."/>
            <person name="Yang L."/>
            <person name="Yao Z."/>
            <person name="Ying F."/>
            <person name="Zhai J."/>
            <person name="Zhou L."/>
            <person name="Zuber A."/>
            <person name="Denarie J."/>
            <person name="Dixon R.A."/>
            <person name="May G.D."/>
            <person name="Schwartz D.C."/>
            <person name="Rogers J."/>
            <person name="Quetier F."/>
            <person name="Town C.D."/>
            <person name="Roe B.A."/>
        </authorList>
    </citation>
    <scope>NUCLEOTIDE SEQUENCE [LARGE SCALE GENOMIC DNA]</scope>
    <source>
        <strain evidence="1">A17</strain>
        <strain evidence="2 3">cv. Jemalong A17</strain>
    </source>
</reference>
<reference evidence="2" key="3">
    <citation type="submission" date="2015-04" db="UniProtKB">
        <authorList>
            <consortium name="EnsemblPlants"/>
        </authorList>
    </citation>
    <scope>IDENTIFICATION</scope>
    <source>
        <strain evidence="2">cv. Jemalong A17</strain>
    </source>
</reference>
<dbReference type="EnsemblPlants" id="AES86383">
    <property type="protein sequence ID" value="AES86383"/>
    <property type="gene ID" value="MTR_4g006390"/>
</dbReference>
<evidence type="ECO:0000313" key="1">
    <source>
        <dbReference type="EMBL" id="AES86383.1"/>
    </source>
</evidence>
<organism evidence="1 3">
    <name type="scientific">Medicago truncatula</name>
    <name type="common">Barrel medic</name>
    <name type="synonym">Medicago tribuloides</name>
    <dbReference type="NCBI Taxonomy" id="3880"/>
    <lineage>
        <taxon>Eukaryota</taxon>
        <taxon>Viridiplantae</taxon>
        <taxon>Streptophyta</taxon>
        <taxon>Embryophyta</taxon>
        <taxon>Tracheophyta</taxon>
        <taxon>Spermatophyta</taxon>
        <taxon>Magnoliopsida</taxon>
        <taxon>eudicotyledons</taxon>
        <taxon>Gunneridae</taxon>
        <taxon>Pentapetalae</taxon>
        <taxon>rosids</taxon>
        <taxon>fabids</taxon>
        <taxon>Fabales</taxon>
        <taxon>Fabaceae</taxon>
        <taxon>Papilionoideae</taxon>
        <taxon>50 kb inversion clade</taxon>
        <taxon>NPAAA clade</taxon>
        <taxon>Hologalegina</taxon>
        <taxon>IRL clade</taxon>
        <taxon>Trifolieae</taxon>
        <taxon>Medicago</taxon>
    </lineage>
</organism>
<protein>
    <submittedName>
        <fullName evidence="1 2">Uncharacterized protein</fullName>
    </submittedName>
</protein>
<reference evidence="1 3" key="2">
    <citation type="journal article" date="2014" name="BMC Genomics">
        <title>An improved genome release (version Mt4.0) for the model legume Medicago truncatula.</title>
        <authorList>
            <person name="Tang H."/>
            <person name="Krishnakumar V."/>
            <person name="Bidwell S."/>
            <person name="Rosen B."/>
            <person name="Chan A."/>
            <person name="Zhou S."/>
            <person name="Gentzbittel L."/>
            <person name="Childs K.L."/>
            <person name="Yandell M."/>
            <person name="Gundlach H."/>
            <person name="Mayer K.F."/>
            <person name="Schwartz D.C."/>
            <person name="Town C.D."/>
        </authorList>
    </citation>
    <scope>GENOME REANNOTATION</scope>
    <source>
        <strain evidence="2 3">cv. Jemalong A17</strain>
    </source>
</reference>
<accession>G7JD69</accession>
<dbReference type="AlphaFoldDB" id="G7JD69"/>
<dbReference type="Proteomes" id="UP000002051">
    <property type="component" value="Chromosome 4"/>
</dbReference>
<keyword evidence="3" id="KW-1185">Reference proteome</keyword>
<gene>
    <name evidence="1" type="ordered locus">MTR_4g006390</name>
</gene>
<dbReference type="HOGENOM" id="CLU_1680547_0_0_1"/>
<dbReference type="PaxDb" id="3880-AES86383"/>